<organism evidence="3 4">
    <name type="scientific">Gymnopus androsaceus JB14</name>
    <dbReference type="NCBI Taxonomy" id="1447944"/>
    <lineage>
        <taxon>Eukaryota</taxon>
        <taxon>Fungi</taxon>
        <taxon>Dikarya</taxon>
        <taxon>Basidiomycota</taxon>
        <taxon>Agaricomycotina</taxon>
        <taxon>Agaricomycetes</taxon>
        <taxon>Agaricomycetidae</taxon>
        <taxon>Agaricales</taxon>
        <taxon>Marasmiineae</taxon>
        <taxon>Omphalotaceae</taxon>
        <taxon>Gymnopus</taxon>
    </lineage>
</organism>
<reference evidence="3" key="1">
    <citation type="journal article" date="2019" name="Environ. Microbiol.">
        <title>Fungal ecological strategies reflected in gene transcription - a case study of two litter decomposers.</title>
        <authorList>
            <person name="Barbi F."/>
            <person name="Kohler A."/>
            <person name="Barry K."/>
            <person name="Baskaran P."/>
            <person name="Daum C."/>
            <person name="Fauchery L."/>
            <person name="Ihrmark K."/>
            <person name="Kuo A."/>
            <person name="LaButti K."/>
            <person name="Lipzen A."/>
            <person name="Morin E."/>
            <person name="Grigoriev I.V."/>
            <person name="Henrissat B."/>
            <person name="Lindahl B."/>
            <person name="Martin F."/>
        </authorList>
    </citation>
    <scope>NUCLEOTIDE SEQUENCE</scope>
    <source>
        <strain evidence="3">JB14</strain>
    </source>
</reference>
<gene>
    <name evidence="3" type="ORF">BT96DRAFT_995131</name>
</gene>
<evidence type="ECO:0000313" key="4">
    <source>
        <dbReference type="Proteomes" id="UP000799118"/>
    </source>
</evidence>
<feature type="compositionally biased region" description="Low complexity" evidence="2">
    <location>
        <begin position="428"/>
        <end position="437"/>
    </location>
</feature>
<feature type="compositionally biased region" description="Low complexity" evidence="2">
    <location>
        <begin position="393"/>
        <end position="408"/>
    </location>
</feature>
<accession>A0A6A4HK65</accession>
<keyword evidence="4" id="KW-1185">Reference proteome</keyword>
<dbReference type="Proteomes" id="UP000799118">
    <property type="component" value="Unassembled WGS sequence"/>
</dbReference>
<evidence type="ECO:0000313" key="3">
    <source>
        <dbReference type="EMBL" id="KAE9398090.1"/>
    </source>
</evidence>
<dbReference type="AlphaFoldDB" id="A0A6A4HK65"/>
<dbReference type="EMBL" id="ML769487">
    <property type="protein sequence ID" value="KAE9398090.1"/>
    <property type="molecule type" value="Genomic_DNA"/>
</dbReference>
<evidence type="ECO:0000256" key="1">
    <source>
        <dbReference type="SAM" id="Coils"/>
    </source>
</evidence>
<sequence length="673" mass="74848">MTQDGDPEENDEDVDEQFLCRGLRLLRSCFPQNRRQSGLSFDKYGPAASAIKIFLDKPSSLVPDVTEPDTYTLAKMPGFGDNAIRMRDKDRNHVKFRVIAELAQGDKYELNKVGPYLDMLYQSNGEEILNIDNFKRGKAKIVMRPLITPFDTPPEGVAVFEQAVERFDNITAFTTVKRKAYFDSQKPNDVRLYPGLASIKGSEWVVRGRDSWHFAASTSVVFANVPNGKDDVIVYYLSTDVEEEIKRRNNEALQKTIAPCWGTIPDPDGHIRKLAQTYNLSKSEYERYLIPGARVAIGTLPRHKTVRALAHPSRHCVATALEIHIIPDYDEDIRDLIHRHEADKRSAKAEEAARLVAAAERAENEEARKLERAERLKSLWRIGSSSSSPCVDTAPTAGTSTASTPSPSKRGAAEDPPTSPSPPKRRTTQTARGTTGRKPPKKLTASDTPTASSDRSTRSKGKAKAQDPMDVDTTLGAKGKGKLEDSMDVDVQGLAAHPNPPHCRLDRPTPTFPMPFPMRIAKRIRRLTEKTMHFEGIVEGTLFTIEGDICVVPVPITRQVNIPPRTSPEYLYTEYWIFRVNGVLSTARAVVTSRDTTSLSSEEENFCFVAYYLKPSLLSTMLTPANDALAGLVCSAAVPSGDVLVVKFCYDRSIVLPLDMVLDENNVKLLLER</sequence>
<name>A0A6A4HK65_9AGAR</name>
<keyword evidence="1" id="KW-0175">Coiled coil</keyword>
<feature type="region of interest" description="Disordered" evidence="2">
    <location>
        <begin position="383"/>
        <end position="481"/>
    </location>
</feature>
<feature type="coiled-coil region" evidence="1">
    <location>
        <begin position="345"/>
        <end position="379"/>
    </location>
</feature>
<feature type="compositionally biased region" description="Polar residues" evidence="2">
    <location>
        <begin position="445"/>
        <end position="454"/>
    </location>
</feature>
<protein>
    <submittedName>
        <fullName evidence="3">Uncharacterized protein</fullName>
    </submittedName>
</protein>
<proteinExistence type="predicted"/>
<evidence type="ECO:0000256" key="2">
    <source>
        <dbReference type="SAM" id="MobiDB-lite"/>
    </source>
</evidence>